<keyword evidence="2" id="KW-0547">Nucleotide-binding</keyword>
<dbReference type="PROSITE" id="PS50893">
    <property type="entry name" value="ABC_TRANSPORTER_2"/>
    <property type="match status" value="1"/>
</dbReference>
<dbReference type="InterPro" id="IPR017871">
    <property type="entry name" value="ABC_transporter-like_CS"/>
</dbReference>
<evidence type="ECO:0000256" key="4">
    <source>
        <dbReference type="ARBA" id="ARBA00022967"/>
    </source>
</evidence>
<dbReference type="GO" id="GO:0016887">
    <property type="term" value="F:ATP hydrolysis activity"/>
    <property type="evidence" value="ECO:0007669"/>
    <property type="project" value="InterPro"/>
</dbReference>
<comment type="caution">
    <text evidence="7">The sequence shown here is derived from an EMBL/GenBank/DDBJ whole genome shotgun (WGS) entry which is preliminary data.</text>
</comment>
<name>A0A432XBN3_9GAMM</name>
<dbReference type="OrthoDB" id="5292475at2"/>
<dbReference type="PROSITE" id="PS00211">
    <property type="entry name" value="ABC_TRANSPORTER_1"/>
    <property type="match status" value="1"/>
</dbReference>
<evidence type="ECO:0000256" key="3">
    <source>
        <dbReference type="ARBA" id="ARBA00022840"/>
    </source>
</evidence>
<dbReference type="SUPFAM" id="SSF52540">
    <property type="entry name" value="P-loop containing nucleoside triphosphate hydrolases"/>
    <property type="match status" value="1"/>
</dbReference>
<protein>
    <submittedName>
        <fullName evidence="7">ABC transporter ATP-binding protein</fullName>
    </submittedName>
</protein>
<accession>A0A432XBN3</accession>
<keyword evidence="8" id="KW-1185">Reference proteome</keyword>
<dbReference type="SMART" id="SM00382">
    <property type="entry name" value="AAA"/>
    <property type="match status" value="1"/>
</dbReference>
<organism evidence="7 8">
    <name type="scientific">Pseudidiomarina donghaiensis</name>
    <dbReference type="NCBI Taxonomy" id="519452"/>
    <lineage>
        <taxon>Bacteria</taxon>
        <taxon>Pseudomonadati</taxon>
        <taxon>Pseudomonadota</taxon>
        <taxon>Gammaproteobacteria</taxon>
        <taxon>Alteromonadales</taxon>
        <taxon>Idiomarinaceae</taxon>
        <taxon>Pseudidiomarina</taxon>
    </lineage>
</organism>
<proteinExistence type="predicted"/>
<dbReference type="Pfam" id="PF00005">
    <property type="entry name" value="ABC_tran"/>
    <property type="match status" value="1"/>
</dbReference>
<keyword evidence="1" id="KW-0813">Transport</keyword>
<dbReference type="InterPro" id="IPR027417">
    <property type="entry name" value="P-loop_NTPase"/>
</dbReference>
<sequence>MLKFVDVTIANRLTSLSVSIPTGKLVGVVGPNGAGKSTLLKTIAGLTHIEHGRVEYEQTDLRSYSADKRRQLLSYLPQFSQFNEPVTVGNLLQLSQMNIRASSADLACWQQNAMENFELGNLQCRPITELSGGEQRRVAIACMATCQRPLMLLDEPVSGLDLYYQLLTMDWLKTCVKKGATVVIAIHDLALAAQYCDQLLMLNNGKAVAFGCPNDVLSDTNLAHTFQVSVDWLCNENGVAMLANRLNG</sequence>
<dbReference type="EMBL" id="PIPU01000009">
    <property type="protein sequence ID" value="RUO46052.1"/>
    <property type="molecule type" value="Genomic_DNA"/>
</dbReference>
<evidence type="ECO:0000313" key="7">
    <source>
        <dbReference type="EMBL" id="RUO46052.1"/>
    </source>
</evidence>
<dbReference type="AlphaFoldDB" id="A0A432XBN3"/>
<feature type="domain" description="ABC transporter" evidence="6">
    <location>
        <begin position="2"/>
        <end position="229"/>
    </location>
</feature>
<keyword evidence="4" id="KW-1278">Translocase</keyword>
<evidence type="ECO:0000256" key="2">
    <source>
        <dbReference type="ARBA" id="ARBA00022741"/>
    </source>
</evidence>
<evidence type="ECO:0000256" key="1">
    <source>
        <dbReference type="ARBA" id="ARBA00022448"/>
    </source>
</evidence>
<dbReference type="PANTHER" id="PTHR42794">
    <property type="entry name" value="HEMIN IMPORT ATP-BINDING PROTEIN HMUV"/>
    <property type="match status" value="1"/>
</dbReference>
<evidence type="ECO:0000259" key="6">
    <source>
        <dbReference type="PROSITE" id="PS50893"/>
    </source>
</evidence>
<evidence type="ECO:0000313" key="8">
    <source>
        <dbReference type="Proteomes" id="UP000286985"/>
    </source>
</evidence>
<keyword evidence="3 7" id="KW-0067">ATP-binding</keyword>
<dbReference type="CDD" id="cd03214">
    <property type="entry name" value="ABC_Iron-Siderophores_B12_Hemin"/>
    <property type="match status" value="1"/>
</dbReference>
<dbReference type="InterPro" id="IPR003593">
    <property type="entry name" value="AAA+_ATPase"/>
</dbReference>
<dbReference type="GO" id="GO:0005524">
    <property type="term" value="F:ATP binding"/>
    <property type="evidence" value="ECO:0007669"/>
    <property type="project" value="UniProtKB-KW"/>
</dbReference>
<dbReference type="PANTHER" id="PTHR42794:SF1">
    <property type="entry name" value="HEMIN IMPORT ATP-BINDING PROTEIN HMUV"/>
    <property type="match status" value="1"/>
</dbReference>
<gene>
    <name evidence="7" type="ORF">CWE24_12210</name>
</gene>
<dbReference type="STRING" id="519452.SAMN04488139_0025"/>
<dbReference type="InterPro" id="IPR003439">
    <property type="entry name" value="ABC_transporter-like_ATP-bd"/>
</dbReference>
<dbReference type="Proteomes" id="UP000286985">
    <property type="component" value="Unassembled WGS sequence"/>
</dbReference>
<reference evidence="8" key="1">
    <citation type="journal article" date="2018" name="Front. Microbiol.">
        <title>Genome-Based Analysis Reveals the Taxonomy and Diversity of the Family Idiomarinaceae.</title>
        <authorList>
            <person name="Liu Y."/>
            <person name="Lai Q."/>
            <person name="Shao Z."/>
        </authorList>
    </citation>
    <scope>NUCLEOTIDE SEQUENCE [LARGE SCALE GENOMIC DNA]</scope>
    <source>
        <strain evidence="8">908033</strain>
    </source>
</reference>
<comment type="function">
    <text evidence="5">Part of the ABC transporter complex HmuTUV involved in hemin import. Responsible for energy coupling to the transport system.</text>
</comment>
<dbReference type="RefSeq" id="WP_092842085.1">
    <property type="nucleotide sequence ID" value="NZ_FPCF01000010.1"/>
</dbReference>
<evidence type="ECO:0000256" key="5">
    <source>
        <dbReference type="ARBA" id="ARBA00037066"/>
    </source>
</evidence>
<dbReference type="Gene3D" id="3.40.50.300">
    <property type="entry name" value="P-loop containing nucleotide triphosphate hydrolases"/>
    <property type="match status" value="1"/>
</dbReference>